<gene>
    <name evidence="2" type="ORF">CDAR_67021</name>
</gene>
<reference evidence="2 3" key="1">
    <citation type="submission" date="2021-06" db="EMBL/GenBank/DDBJ databases">
        <title>Caerostris darwini draft genome.</title>
        <authorList>
            <person name="Kono N."/>
            <person name="Arakawa K."/>
        </authorList>
    </citation>
    <scope>NUCLEOTIDE SEQUENCE [LARGE SCALE GENOMIC DNA]</scope>
</reference>
<keyword evidence="3" id="KW-1185">Reference proteome</keyword>
<feature type="region of interest" description="Disordered" evidence="1">
    <location>
        <begin position="1"/>
        <end position="48"/>
    </location>
</feature>
<accession>A0AAV4QTD1</accession>
<evidence type="ECO:0000256" key="1">
    <source>
        <dbReference type="SAM" id="MobiDB-lite"/>
    </source>
</evidence>
<evidence type="ECO:0000313" key="2">
    <source>
        <dbReference type="EMBL" id="GIY13313.1"/>
    </source>
</evidence>
<sequence>MFGKLESVAQRTTRPDYLLKVTAPVRSSPRHRVSRSPKRRGATSDASNYFIHHATGFNAIKGALPRRPKGGSTASSSLAPPRTPEPPFEEFS</sequence>
<feature type="region of interest" description="Disordered" evidence="1">
    <location>
        <begin position="60"/>
        <end position="92"/>
    </location>
</feature>
<name>A0AAV4QTD1_9ARAC</name>
<dbReference type="AlphaFoldDB" id="A0AAV4QTD1"/>
<protein>
    <submittedName>
        <fullName evidence="2">Uncharacterized protein</fullName>
    </submittedName>
</protein>
<organism evidence="2 3">
    <name type="scientific">Caerostris darwini</name>
    <dbReference type="NCBI Taxonomy" id="1538125"/>
    <lineage>
        <taxon>Eukaryota</taxon>
        <taxon>Metazoa</taxon>
        <taxon>Ecdysozoa</taxon>
        <taxon>Arthropoda</taxon>
        <taxon>Chelicerata</taxon>
        <taxon>Arachnida</taxon>
        <taxon>Araneae</taxon>
        <taxon>Araneomorphae</taxon>
        <taxon>Entelegynae</taxon>
        <taxon>Araneoidea</taxon>
        <taxon>Araneidae</taxon>
        <taxon>Caerostris</taxon>
    </lineage>
</organism>
<dbReference type="EMBL" id="BPLQ01005209">
    <property type="protein sequence ID" value="GIY13313.1"/>
    <property type="molecule type" value="Genomic_DNA"/>
</dbReference>
<feature type="compositionally biased region" description="Basic residues" evidence="1">
    <location>
        <begin position="28"/>
        <end position="41"/>
    </location>
</feature>
<dbReference type="Proteomes" id="UP001054837">
    <property type="component" value="Unassembled WGS sequence"/>
</dbReference>
<evidence type="ECO:0000313" key="3">
    <source>
        <dbReference type="Proteomes" id="UP001054837"/>
    </source>
</evidence>
<proteinExistence type="predicted"/>
<comment type="caution">
    <text evidence="2">The sequence shown here is derived from an EMBL/GenBank/DDBJ whole genome shotgun (WGS) entry which is preliminary data.</text>
</comment>